<gene>
    <name evidence="7" type="ORF">BYL167_LOCUS14885</name>
    <name evidence="6" type="ORF">GIL414_LOCUS11315</name>
</gene>
<dbReference type="PANTHER" id="PTHR12778:SF9">
    <property type="entry name" value="ACETYL-COENZYME A TRANSPORTER 1"/>
    <property type="match status" value="1"/>
</dbReference>
<evidence type="ECO:0000256" key="1">
    <source>
        <dbReference type="ARBA" id="ARBA00004141"/>
    </source>
</evidence>
<dbReference type="InterPro" id="IPR004752">
    <property type="entry name" value="AmpG_permease/AT-1"/>
</dbReference>
<dbReference type="Proteomes" id="UP000681720">
    <property type="component" value="Unassembled WGS sequence"/>
</dbReference>
<dbReference type="GO" id="GO:0035348">
    <property type="term" value="P:acetyl-CoA transmembrane transport"/>
    <property type="evidence" value="ECO:0007669"/>
    <property type="project" value="InterPro"/>
</dbReference>
<dbReference type="AlphaFoldDB" id="A0A8S2NXU9"/>
<comment type="caution">
    <text evidence="7">The sequence shown here is derived from an EMBL/GenBank/DDBJ whole genome shotgun (WGS) entry which is preliminary data.</text>
</comment>
<evidence type="ECO:0000256" key="2">
    <source>
        <dbReference type="ARBA" id="ARBA00022692"/>
    </source>
</evidence>
<evidence type="ECO:0008006" key="9">
    <source>
        <dbReference type="Google" id="ProtNLM"/>
    </source>
</evidence>
<evidence type="ECO:0000256" key="3">
    <source>
        <dbReference type="ARBA" id="ARBA00022989"/>
    </source>
</evidence>
<keyword evidence="3 5" id="KW-1133">Transmembrane helix</keyword>
<accession>A0A8S2NXU9</accession>
<dbReference type="GO" id="GO:0016020">
    <property type="term" value="C:membrane"/>
    <property type="evidence" value="ECO:0007669"/>
    <property type="project" value="UniProtKB-SubCell"/>
</dbReference>
<protein>
    <recommendedName>
        <fullName evidence="9">Acetyl-coenzyme A transporter 1</fullName>
    </recommendedName>
</protein>
<dbReference type="Proteomes" id="UP000681967">
    <property type="component" value="Unassembled WGS sequence"/>
</dbReference>
<feature type="transmembrane region" description="Helical" evidence="5">
    <location>
        <begin position="80"/>
        <end position="99"/>
    </location>
</feature>
<feature type="transmembrane region" description="Helical" evidence="5">
    <location>
        <begin position="108"/>
        <end position="127"/>
    </location>
</feature>
<evidence type="ECO:0000313" key="7">
    <source>
        <dbReference type="EMBL" id="CAF4022863.1"/>
    </source>
</evidence>
<dbReference type="InterPro" id="IPR024371">
    <property type="entry name" value="AcetylCoA_trans_1-like"/>
</dbReference>
<organism evidence="7 8">
    <name type="scientific">Rotaria magnacalcarata</name>
    <dbReference type="NCBI Taxonomy" id="392030"/>
    <lineage>
        <taxon>Eukaryota</taxon>
        <taxon>Metazoa</taxon>
        <taxon>Spiralia</taxon>
        <taxon>Gnathifera</taxon>
        <taxon>Rotifera</taxon>
        <taxon>Eurotatoria</taxon>
        <taxon>Bdelloidea</taxon>
        <taxon>Philodinida</taxon>
        <taxon>Philodinidae</taxon>
        <taxon>Rotaria</taxon>
    </lineage>
</organism>
<dbReference type="GO" id="GO:0008521">
    <property type="term" value="F:acetyl-CoA transmembrane transporter activity"/>
    <property type="evidence" value="ECO:0007669"/>
    <property type="project" value="InterPro"/>
</dbReference>
<sequence length="128" mass="14747">MHTFLITVKRYDFTRITITIPMTPPGNKRVLSQPPLFLCIIVVLMLYLSQGIVLGLISTVPVYLASFDATWKQQGTMSFVMYPFSLKLLWAPLIDAFYIRQLGRRQTWLLPIQVLISLMSIILSFHID</sequence>
<evidence type="ECO:0000313" key="8">
    <source>
        <dbReference type="Proteomes" id="UP000681967"/>
    </source>
</evidence>
<evidence type="ECO:0000256" key="5">
    <source>
        <dbReference type="SAM" id="Phobius"/>
    </source>
</evidence>
<keyword evidence="2 5" id="KW-0812">Transmembrane</keyword>
<dbReference type="PANTHER" id="PTHR12778">
    <property type="entry name" value="SOLUTE CARRIER FAMILY 33 ACETYL-COA TRANSPORTER -RELATED"/>
    <property type="match status" value="1"/>
</dbReference>
<keyword evidence="4 5" id="KW-0472">Membrane</keyword>
<reference evidence="7" key="1">
    <citation type="submission" date="2021-02" db="EMBL/GenBank/DDBJ databases">
        <authorList>
            <person name="Nowell W R."/>
        </authorList>
    </citation>
    <scope>NUCLEOTIDE SEQUENCE</scope>
</reference>
<dbReference type="Pfam" id="PF13000">
    <property type="entry name" value="Acatn"/>
    <property type="match status" value="1"/>
</dbReference>
<name>A0A8S2NXU9_9BILA</name>
<feature type="transmembrane region" description="Helical" evidence="5">
    <location>
        <begin position="36"/>
        <end position="60"/>
    </location>
</feature>
<comment type="subcellular location">
    <subcellularLocation>
        <location evidence="1">Membrane</location>
        <topology evidence="1">Multi-pass membrane protein</topology>
    </subcellularLocation>
</comment>
<proteinExistence type="predicted"/>
<dbReference type="EMBL" id="CAJOBJ010004214">
    <property type="protein sequence ID" value="CAF3992975.1"/>
    <property type="molecule type" value="Genomic_DNA"/>
</dbReference>
<dbReference type="EMBL" id="CAJOBH010005392">
    <property type="protein sequence ID" value="CAF4022863.1"/>
    <property type="molecule type" value="Genomic_DNA"/>
</dbReference>
<evidence type="ECO:0000256" key="4">
    <source>
        <dbReference type="ARBA" id="ARBA00023136"/>
    </source>
</evidence>
<evidence type="ECO:0000313" key="6">
    <source>
        <dbReference type="EMBL" id="CAF3992975.1"/>
    </source>
</evidence>